<dbReference type="InterPro" id="IPR037068">
    <property type="entry name" value="DNA_primase_core_N_sf"/>
</dbReference>
<feature type="domain" description="Toprim" evidence="1">
    <location>
        <begin position="1752"/>
        <end position="1833"/>
    </location>
</feature>
<dbReference type="InterPro" id="IPR014862">
    <property type="entry name" value="TrwC"/>
</dbReference>
<dbReference type="PANTHER" id="PTHR30313">
    <property type="entry name" value="DNA PRIMASE"/>
    <property type="match status" value="1"/>
</dbReference>
<dbReference type="SMART" id="SM00493">
    <property type="entry name" value="TOPRIM"/>
    <property type="match status" value="1"/>
</dbReference>
<dbReference type="PANTHER" id="PTHR30313:SF2">
    <property type="entry name" value="DNA PRIMASE"/>
    <property type="match status" value="1"/>
</dbReference>
<dbReference type="InterPro" id="IPR014059">
    <property type="entry name" value="TraI/TrwC_relax"/>
</dbReference>
<dbReference type="SUPFAM" id="SSF52540">
    <property type="entry name" value="P-loop containing nucleoside triphosphate hydrolases"/>
    <property type="match status" value="2"/>
</dbReference>
<dbReference type="RefSeq" id="WP_130613022.1">
    <property type="nucleotide sequence ID" value="NZ_AP019369.1"/>
</dbReference>
<keyword evidence="3" id="KW-1185">Reference proteome</keyword>
<dbReference type="Pfam" id="PF08275">
    <property type="entry name" value="DNAG_N"/>
    <property type="match status" value="1"/>
</dbReference>
<gene>
    <name evidence="2" type="ORF">JCM31447_31090</name>
</gene>
<dbReference type="Pfam" id="PF13155">
    <property type="entry name" value="Toprim_2"/>
    <property type="match status" value="1"/>
</dbReference>
<dbReference type="NCBIfam" id="TIGR02686">
    <property type="entry name" value="relax_trwC"/>
    <property type="match status" value="1"/>
</dbReference>
<dbReference type="InterPro" id="IPR034151">
    <property type="entry name" value="TOPRIM_DnaG_bac"/>
</dbReference>
<dbReference type="PROSITE" id="PS50880">
    <property type="entry name" value="TOPRIM"/>
    <property type="match status" value="1"/>
</dbReference>
<evidence type="ECO:0000313" key="2">
    <source>
        <dbReference type="EMBL" id="BBH54635.1"/>
    </source>
</evidence>
<dbReference type="Gene3D" id="3.40.1360.10">
    <property type="match status" value="1"/>
</dbReference>
<dbReference type="InterPro" id="IPR013264">
    <property type="entry name" value="DNAG_N"/>
</dbReference>
<dbReference type="OrthoDB" id="5294128at2"/>
<dbReference type="GO" id="GO:0006269">
    <property type="term" value="P:DNA replication, synthesis of primer"/>
    <property type="evidence" value="ECO:0007669"/>
    <property type="project" value="TreeGrafter"/>
</dbReference>
<organism evidence="2 3">
    <name type="scientific">Fluviispira sanaruensis</name>
    <dbReference type="NCBI Taxonomy" id="2493639"/>
    <lineage>
        <taxon>Bacteria</taxon>
        <taxon>Pseudomonadati</taxon>
        <taxon>Bdellovibrionota</taxon>
        <taxon>Oligoflexia</taxon>
        <taxon>Silvanigrellales</taxon>
        <taxon>Silvanigrellaceae</taxon>
        <taxon>Fluviispira</taxon>
    </lineage>
</organism>
<dbReference type="SUPFAM" id="SSF56731">
    <property type="entry name" value="DNA primase core"/>
    <property type="match status" value="1"/>
</dbReference>
<name>A0A4P2VY71_FLUSA</name>
<evidence type="ECO:0000259" key="1">
    <source>
        <dbReference type="PROSITE" id="PS50880"/>
    </source>
</evidence>
<geneLocation type="plasmid" evidence="2 3">
    <name>79K</name>
</geneLocation>
<sequence>MLSIAVVGASQAVNYYKKDNYYSEKESVETSQWFGKGADLLGLNGKIDFKTFEHLINGRDKNGKTLSDYSVTEEESKKKSDANKLTEKQMTELKANFSEIISQVQLKDFELHAINSALINAFKYKEKLSKTQSNVLKSKLAKILSVNAKNKKEREAFKLRLFEEIKKVSVVKERRAAFDLTFSAPKSVSIQALVFKDKEILEMHDKAVKRAIERCEREFSTIRVMTDGVSERKNVGNFTVAMFQHDTSRLLDPQLHTHCVVMNLTNDGKEWRALSNEEIMHHSKLLGMIYQNEFGRLLQEKGYIIISKGNGTFELASFSREQIEIFSKRSRQIKDLGALNQKEATKLVLVDRKAKDVNVPNFIKDKVWEESAKNANMTKDIPNKAYAFLSEKVISKINLDEEVLKSIKQLSERDVKFSKFQILQTTLENTLNKFSDEKIDIAIEKSLPNLISVMDGKKFTTHEALAIESKSREFVINSIKKYHKFLEQDLVDKIILNKDMISNSIKENTFNQIIDILDSKKIDELNKNSIMDSIRNKSHDTKKISGTELKSLKKEIWFQIKQTALTREEKKIAMIEVRKQLDKISGLTKGQAEAVRATLQSSDGVIIWQGNAGSGKTTSIRMIAEAVHENYNILGFSPSSKAAQELSNSIGIKANTVAELLKGDFNFENSDKKASLWIVDESSMLGAKQARDLFEKAHNNNARVILIGDSKQLASVEWGNPFKDIQRVAGTVCYLHESVRQKDPILDEAVQLLNADDMQEAIRHIKDDHIYVFNDKEKIAQTMAKEFLSLSDAERQETIVTGLTNESLLRLNNEIRAGLKAEGKLTDSYEAKTLKAKNLFENTQQYASSFEEGDIVSFQKNIKEHGIVRNDLYRVIHIDTLQNTIQIQNIKSNESASVDLSKKYAMSIFAESKIDICVGDRLMWSQNEKQKERVNKHLFQVINIDKEKNKMTIKYPHSEKIEEIDLREYLKANHAWSVTYYAAQGATVKNCLVADDKSATYNNMYVYMTRATNDMKIYTESYENMLERAGRKVSKNTATELVDKQKPRQILKETKDKKFKNIHFISDKEKAKERILNSLTNQSTSLIFRSQNGHVQIEKDRETLLKKDFFPDAKKNISELFLVAPQDVSSLFALSSSKEEQDMLLKAHTDAIEKSMQYIEKFVFKNNFDSFQINRTYALDKAGLDVVPMLSSSIYIENKKETSSYLLNQQIGIVKNLYENELAHALKAKGVELRIYDGEIRVNKVDRQVSQEFLKLYNKQLKGLGLQYYATLGDAEEKIANLESMKKIEIDKNILTNIEKIGELKEKISFQEPKNITQIKKEVISTLLGRNEIFNENDIMACVMKKSKGNLAYRESIECYLSVFHGEEFKKIGFTRDGRACFTSAEKFYNDNLVFELIKRRTTENTHFVSKFKVNEFIIKHELNPIVANNIDNIFVKQGGIKICSDLNDEDKSKFIDSIKKINEIEGFQTIHLHLNEKLKQGDETKALLKNVLSELEAGKYTFTKNQIVLIEQAESLGVQELNRLMLEAESVGAKIILVGSTKESGFTKGSSYALINGMIGINPHFFKAPQIGNEKNSQNQNSPEYKNPWKKELKNDAESKRLTDIMNKVAQYYNDNLYKNSFISKSALTYLDKSRGMDMQTIDRFSIGLSNQIGLIDYAKKNNISVSDLMKCGLVAQKENGQHYEFFRNRIMFPIRNEEGNVVAFGGRVFQQKDIEKKIAKYVNSKETVIYSKSQILYGLESAKEAIKAENKVYICEGYLDAIALKKAGIDNAVAVLGTALTKEHVELLKVHTNNIVLLFDSDKAGKDASIRSYFQTYSSDINLSITNIGSESKDADEFLKNNSASELRDALNRNEKAGEIAVAHLLREKHGENAWRAISEYQEKYQKLMNFSKNKAKKELDQMIISLSLGCGEMIKNSNDSDKYLSKMMKQNYSVPFDLENLNREIKDNSSKKIMEIVANINKTEGSEAKKIYDNQSYARNISNEHNSNIFIELLTEKLKSETAIENIAIDIDFKNFAERISDDIRTFLEKKNNTISISNEEIIKFYTQNLIDLKSSDISKYLNESLLEIEKNSLGSKLSDYAKEFSSKYSHVLRDNEFINSHYKNEGLSEFIGESFQKYKDKMSDDLSRSRGYTCSENEILKELALRNKKGEVFTDILRDINIEANRIKDEYKLNSIHDVTNFFDKRVSMFKEVGPKAEEILSLWNDSKYYKKESILYKNIEENLLKQKDFKCFSDIDSYNNDLKSELFLKSRDFYFDILEKTLKDLNNIKVDFEKSLDKKEQYRQIIIEEFSHLKKNYINMNEKIEEKCKVYTGKNETFKNDFKRLIEEDSKSIYKRKYSEDADLVTAILNFSIANNSEIDAILNKNYNLLLAQESEKSQDNSEISLKVLDFGLDKEFQSISNQLGLTQEDKSSLGLKMS</sequence>
<dbReference type="CDD" id="cd17933">
    <property type="entry name" value="DEXSc_RecD-like"/>
    <property type="match status" value="1"/>
</dbReference>
<dbReference type="GO" id="GO:0005737">
    <property type="term" value="C:cytoplasm"/>
    <property type="evidence" value="ECO:0007669"/>
    <property type="project" value="TreeGrafter"/>
</dbReference>
<proteinExistence type="predicted"/>
<dbReference type="Proteomes" id="UP000291236">
    <property type="component" value="Plasmid 79K"/>
</dbReference>
<evidence type="ECO:0000313" key="3">
    <source>
        <dbReference type="Proteomes" id="UP000291236"/>
    </source>
</evidence>
<dbReference type="Gene3D" id="3.40.50.300">
    <property type="entry name" value="P-loop containing nucleotide triphosphate hydrolases"/>
    <property type="match status" value="2"/>
</dbReference>
<dbReference type="Gene3D" id="3.90.980.10">
    <property type="entry name" value="DNA primase, catalytic core, N-terminal domain"/>
    <property type="match status" value="1"/>
</dbReference>
<dbReference type="KEGG" id="sbf:JCM31447_31090"/>
<protein>
    <recommendedName>
        <fullName evidence="1">Toprim domain-containing protein</fullName>
    </recommendedName>
</protein>
<dbReference type="InterPro" id="IPR050219">
    <property type="entry name" value="DnaG_primase"/>
</dbReference>
<dbReference type="NCBIfam" id="NF041492">
    <property type="entry name" value="MobF"/>
    <property type="match status" value="1"/>
</dbReference>
<dbReference type="SUPFAM" id="SSF55464">
    <property type="entry name" value="Origin of replication-binding domain, RBD-like"/>
    <property type="match status" value="1"/>
</dbReference>
<accession>A0A4P2VY71</accession>
<dbReference type="EMBL" id="AP019369">
    <property type="protein sequence ID" value="BBH54635.1"/>
    <property type="molecule type" value="Genomic_DNA"/>
</dbReference>
<dbReference type="Pfam" id="PF08751">
    <property type="entry name" value="TrwC"/>
    <property type="match status" value="1"/>
</dbReference>
<keyword evidence="2" id="KW-0614">Plasmid</keyword>
<reference evidence="2 3" key="1">
    <citation type="submission" date="2018-12" db="EMBL/GenBank/DDBJ databases">
        <title>Rubrispira sanarue gen. nov., sp., nov., a member of the order Silvanigrellales, isolated from a brackish lake in Hamamatsu Japan.</title>
        <authorList>
            <person name="Maejima Y."/>
            <person name="Iino T."/>
            <person name="Muraguchi Y."/>
            <person name="Fukuda K."/>
            <person name="Nojiri H."/>
            <person name="Ohkuma M."/>
            <person name="Moriuchi R."/>
            <person name="Dohra H."/>
            <person name="Kimbara K."/>
            <person name="Shintani M."/>
        </authorList>
    </citation>
    <scope>NUCLEOTIDE SEQUENCE [LARGE SCALE GENOMIC DNA]</scope>
    <source>
        <strain evidence="2 3">RF1110005</strain>
        <plasmid evidence="2 3">79K</plasmid>
    </source>
</reference>
<dbReference type="Pfam" id="PF13604">
    <property type="entry name" value="AAA_30"/>
    <property type="match status" value="1"/>
</dbReference>
<dbReference type="Gene3D" id="2.30.30.940">
    <property type="match status" value="1"/>
</dbReference>
<dbReference type="InterPro" id="IPR027417">
    <property type="entry name" value="P-loop_NTPase"/>
</dbReference>
<dbReference type="CDD" id="cd03364">
    <property type="entry name" value="TOPRIM_DnaG_primases"/>
    <property type="match status" value="1"/>
</dbReference>
<dbReference type="InterPro" id="IPR006171">
    <property type="entry name" value="TOPRIM_dom"/>
</dbReference>